<name>A0A9K3N5N1_HELAN</name>
<reference evidence="1" key="2">
    <citation type="submission" date="2020-06" db="EMBL/GenBank/DDBJ databases">
        <title>Helianthus annuus Genome sequencing and assembly Release 2.</title>
        <authorList>
            <person name="Gouzy J."/>
            <person name="Langlade N."/>
            <person name="Munos S."/>
        </authorList>
    </citation>
    <scope>NUCLEOTIDE SEQUENCE</scope>
    <source>
        <tissue evidence="1">Leaves</tissue>
    </source>
</reference>
<dbReference type="AlphaFoldDB" id="A0A9K3N5N1"/>
<dbReference type="EMBL" id="MNCJ02000325">
    <property type="protein sequence ID" value="KAF5787655.1"/>
    <property type="molecule type" value="Genomic_DNA"/>
</dbReference>
<proteinExistence type="predicted"/>
<sequence>MSGMLFSVVTSPTSVPGLFSSASNFLFLSVLSSSSFLDAMKSEILNDVSRF</sequence>
<gene>
    <name evidence="1" type="ORF">HanXRQr2_Chr10g0455251</name>
</gene>
<evidence type="ECO:0000313" key="1">
    <source>
        <dbReference type="EMBL" id="KAF5787655.1"/>
    </source>
</evidence>
<comment type="caution">
    <text evidence="1">The sequence shown here is derived from an EMBL/GenBank/DDBJ whole genome shotgun (WGS) entry which is preliminary data.</text>
</comment>
<evidence type="ECO:0000313" key="2">
    <source>
        <dbReference type="Proteomes" id="UP000215914"/>
    </source>
</evidence>
<accession>A0A9K3N5N1</accession>
<organism evidence="1 2">
    <name type="scientific">Helianthus annuus</name>
    <name type="common">Common sunflower</name>
    <dbReference type="NCBI Taxonomy" id="4232"/>
    <lineage>
        <taxon>Eukaryota</taxon>
        <taxon>Viridiplantae</taxon>
        <taxon>Streptophyta</taxon>
        <taxon>Embryophyta</taxon>
        <taxon>Tracheophyta</taxon>
        <taxon>Spermatophyta</taxon>
        <taxon>Magnoliopsida</taxon>
        <taxon>eudicotyledons</taxon>
        <taxon>Gunneridae</taxon>
        <taxon>Pentapetalae</taxon>
        <taxon>asterids</taxon>
        <taxon>campanulids</taxon>
        <taxon>Asterales</taxon>
        <taxon>Asteraceae</taxon>
        <taxon>Asteroideae</taxon>
        <taxon>Heliantheae alliance</taxon>
        <taxon>Heliantheae</taxon>
        <taxon>Helianthus</taxon>
    </lineage>
</organism>
<dbReference type="Proteomes" id="UP000215914">
    <property type="component" value="Unassembled WGS sequence"/>
</dbReference>
<dbReference type="Gramene" id="mRNA:HanXRQr2_Chr10g0455251">
    <property type="protein sequence ID" value="CDS:HanXRQr2_Chr10g0455251.1"/>
    <property type="gene ID" value="HanXRQr2_Chr10g0455251"/>
</dbReference>
<protein>
    <submittedName>
        <fullName evidence="1">Uncharacterized protein</fullName>
    </submittedName>
</protein>
<keyword evidence="2" id="KW-1185">Reference proteome</keyword>
<reference evidence="1" key="1">
    <citation type="journal article" date="2017" name="Nature">
        <title>The sunflower genome provides insights into oil metabolism, flowering and Asterid evolution.</title>
        <authorList>
            <person name="Badouin H."/>
            <person name="Gouzy J."/>
            <person name="Grassa C.J."/>
            <person name="Murat F."/>
            <person name="Staton S.E."/>
            <person name="Cottret L."/>
            <person name="Lelandais-Briere C."/>
            <person name="Owens G.L."/>
            <person name="Carrere S."/>
            <person name="Mayjonade B."/>
            <person name="Legrand L."/>
            <person name="Gill N."/>
            <person name="Kane N.C."/>
            <person name="Bowers J.E."/>
            <person name="Hubner S."/>
            <person name="Bellec A."/>
            <person name="Berard A."/>
            <person name="Berges H."/>
            <person name="Blanchet N."/>
            <person name="Boniface M.C."/>
            <person name="Brunel D."/>
            <person name="Catrice O."/>
            <person name="Chaidir N."/>
            <person name="Claudel C."/>
            <person name="Donnadieu C."/>
            <person name="Faraut T."/>
            <person name="Fievet G."/>
            <person name="Helmstetter N."/>
            <person name="King M."/>
            <person name="Knapp S.J."/>
            <person name="Lai Z."/>
            <person name="Le Paslier M.C."/>
            <person name="Lippi Y."/>
            <person name="Lorenzon L."/>
            <person name="Mandel J.R."/>
            <person name="Marage G."/>
            <person name="Marchand G."/>
            <person name="Marquand E."/>
            <person name="Bret-Mestries E."/>
            <person name="Morien E."/>
            <person name="Nambeesan S."/>
            <person name="Nguyen T."/>
            <person name="Pegot-Espagnet P."/>
            <person name="Pouilly N."/>
            <person name="Raftis F."/>
            <person name="Sallet E."/>
            <person name="Schiex T."/>
            <person name="Thomas J."/>
            <person name="Vandecasteele C."/>
            <person name="Vares D."/>
            <person name="Vear F."/>
            <person name="Vautrin S."/>
            <person name="Crespi M."/>
            <person name="Mangin B."/>
            <person name="Burke J.M."/>
            <person name="Salse J."/>
            <person name="Munos S."/>
            <person name="Vincourt P."/>
            <person name="Rieseberg L.H."/>
            <person name="Langlade N.B."/>
        </authorList>
    </citation>
    <scope>NUCLEOTIDE SEQUENCE</scope>
    <source>
        <tissue evidence="1">Leaves</tissue>
    </source>
</reference>